<dbReference type="PANTHER" id="PTHR47619">
    <property type="entry name" value="METALLO-HYDROLASE YYCJ-RELATED"/>
    <property type="match status" value="1"/>
</dbReference>
<name>A0A9E6MSP5_9ACTN</name>
<dbReference type="SUPFAM" id="SSF56281">
    <property type="entry name" value="Metallo-hydrolase/oxidoreductase"/>
    <property type="match status" value="1"/>
</dbReference>
<gene>
    <name evidence="2" type="ORF">GMI68_07230</name>
    <name evidence="3" type="ORF">J7S26_03560</name>
</gene>
<keyword evidence="4" id="KW-1185">Reference proteome</keyword>
<proteinExistence type="predicted"/>
<evidence type="ECO:0000313" key="4">
    <source>
        <dbReference type="Proteomes" id="UP000636394"/>
    </source>
</evidence>
<evidence type="ECO:0000313" key="5">
    <source>
        <dbReference type="Proteomes" id="UP000671910"/>
    </source>
</evidence>
<feature type="domain" description="Metallo-beta-lactamase" evidence="1">
    <location>
        <begin position="33"/>
        <end position="216"/>
    </location>
</feature>
<dbReference type="Proteomes" id="UP000671910">
    <property type="component" value="Chromosome"/>
</dbReference>
<dbReference type="AlphaFoldDB" id="A0A9E6MSP5"/>
<dbReference type="KEGG" id="ebz:J7S26_03560"/>
<organism evidence="3 5">
    <name type="scientific">Xiamenia xianingshaonis</name>
    <dbReference type="NCBI Taxonomy" id="2682776"/>
    <lineage>
        <taxon>Bacteria</taxon>
        <taxon>Bacillati</taxon>
        <taxon>Actinomycetota</taxon>
        <taxon>Coriobacteriia</taxon>
        <taxon>Eggerthellales</taxon>
        <taxon>Eggerthellaceae</taxon>
        <taxon>Xiamenia</taxon>
    </lineage>
</organism>
<dbReference type="Proteomes" id="UP000636394">
    <property type="component" value="Unassembled WGS sequence"/>
</dbReference>
<dbReference type="InterPro" id="IPR036866">
    <property type="entry name" value="RibonucZ/Hydroxyglut_hydro"/>
</dbReference>
<reference evidence="3" key="2">
    <citation type="submission" date="2021-04" db="EMBL/GenBank/DDBJ databases">
        <title>Novel species in family Eggerthellaceae.</title>
        <authorList>
            <person name="Zhang G."/>
        </authorList>
    </citation>
    <scope>NUCLEOTIDE SEQUENCE</scope>
    <source>
        <strain evidence="3">Zg-886</strain>
    </source>
</reference>
<evidence type="ECO:0000259" key="1">
    <source>
        <dbReference type="Pfam" id="PF12706"/>
    </source>
</evidence>
<dbReference type="Pfam" id="PF12706">
    <property type="entry name" value="Lactamase_B_2"/>
    <property type="match status" value="1"/>
</dbReference>
<protein>
    <submittedName>
        <fullName evidence="3">MBL fold metallo-hydrolase</fullName>
    </submittedName>
</protein>
<dbReference type="EMBL" id="CP072829">
    <property type="protein sequence ID" value="QTU85189.1"/>
    <property type="molecule type" value="Genomic_DNA"/>
</dbReference>
<dbReference type="InterPro" id="IPR052533">
    <property type="entry name" value="WalJ/YycJ-like"/>
</dbReference>
<dbReference type="Gene3D" id="3.60.15.10">
    <property type="entry name" value="Ribonuclease Z/Hydroxyacylglutathione hydrolase-like"/>
    <property type="match status" value="1"/>
</dbReference>
<reference evidence="2 4" key="1">
    <citation type="submission" date="2019-11" db="EMBL/GenBank/DDBJ databases">
        <title>Eggerthellaceae novel genus isolated from the rectal contents of marmort.</title>
        <authorList>
            <person name="Zhang G."/>
        </authorList>
    </citation>
    <scope>NUCLEOTIDE SEQUENCE [LARGE SCALE GENOMIC DNA]</scope>
    <source>
        <strain evidence="4">zg-886</strain>
        <strain evidence="2">Zg-886</strain>
    </source>
</reference>
<dbReference type="EMBL" id="WPCR01000008">
    <property type="protein sequence ID" value="NHM14555.1"/>
    <property type="molecule type" value="Genomic_DNA"/>
</dbReference>
<evidence type="ECO:0000313" key="3">
    <source>
        <dbReference type="EMBL" id="QTU85189.1"/>
    </source>
</evidence>
<dbReference type="InterPro" id="IPR001279">
    <property type="entry name" value="Metallo-B-lactamas"/>
</dbReference>
<accession>A0A9E6MSP5</accession>
<dbReference type="PANTHER" id="PTHR47619:SF1">
    <property type="entry name" value="EXODEOXYRIBONUCLEASE WALJ"/>
    <property type="match status" value="1"/>
</dbReference>
<evidence type="ECO:0000313" key="2">
    <source>
        <dbReference type="EMBL" id="NHM14555.1"/>
    </source>
</evidence>
<sequence>MANDVLRLHVLASGSAGNAAVIEDVRTGRCIAIDCGICKRDFLGRCAEAGVDPRAIEAVFVTHDHTDHTKGLGVTLRGLGKLGCTPPVYALDEVLLFSSELRRLAETTDQRRLSWDDPVSAAGMEVVAFPTSHDAAASCGFRVECSGKALGYLTDSGVVTPEAHDALRSVHTLALESNHDVDMLANGPYPFYLKQRVGSQTGHLSNDQACDELAKLLTEDGAGRLEAVVAMHVSRNNNTYRLPREGFERAAASAGHDVSVSVAFQDRLVSTG</sequence>